<keyword evidence="2" id="KW-1185">Reference proteome</keyword>
<proteinExistence type="predicted"/>
<gene>
    <name evidence="1" type="ORF">KY290_005358</name>
</gene>
<organism evidence="1 2">
    <name type="scientific">Solanum tuberosum</name>
    <name type="common">Potato</name>
    <dbReference type="NCBI Taxonomy" id="4113"/>
    <lineage>
        <taxon>Eukaryota</taxon>
        <taxon>Viridiplantae</taxon>
        <taxon>Streptophyta</taxon>
        <taxon>Embryophyta</taxon>
        <taxon>Tracheophyta</taxon>
        <taxon>Spermatophyta</taxon>
        <taxon>Magnoliopsida</taxon>
        <taxon>eudicotyledons</taxon>
        <taxon>Gunneridae</taxon>
        <taxon>Pentapetalae</taxon>
        <taxon>asterids</taxon>
        <taxon>lamiids</taxon>
        <taxon>Solanales</taxon>
        <taxon>Solanaceae</taxon>
        <taxon>Solanoideae</taxon>
        <taxon>Solaneae</taxon>
        <taxon>Solanum</taxon>
    </lineage>
</organism>
<accession>A0ABQ7WDY6</accession>
<reference evidence="1 2" key="1">
    <citation type="journal article" date="2021" name="bioRxiv">
        <title>Chromosome-scale and haplotype-resolved genome assembly of a tetraploid potato cultivar.</title>
        <authorList>
            <person name="Sun H."/>
            <person name="Jiao W.-B."/>
            <person name="Krause K."/>
            <person name="Campoy J.A."/>
            <person name="Goel M."/>
            <person name="Folz-Donahue K."/>
            <person name="Kukat C."/>
            <person name="Huettel B."/>
            <person name="Schneeberger K."/>
        </authorList>
    </citation>
    <scope>NUCLEOTIDE SEQUENCE [LARGE SCALE GENOMIC DNA]</scope>
    <source>
        <strain evidence="1">SolTubOtavaFocal</strain>
        <tissue evidence="1">Leaves</tissue>
    </source>
</reference>
<sequence>MNRPVESIADLHLKEAPNLIDETKDEIQQGKDREEEETIDFNIQQISKTSDLSIRFTNSLKAKRGRTIIPLQVKTRSNKERPTISYQ</sequence>
<dbReference type="Proteomes" id="UP000826656">
    <property type="component" value="Unassembled WGS sequence"/>
</dbReference>
<dbReference type="EMBL" id="JAIVGD010000002">
    <property type="protein sequence ID" value="KAH0778931.1"/>
    <property type="molecule type" value="Genomic_DNA"/>
</dbReference>
<protein>
    <submittedName>
        <fullName evidence="1">Uncharacterized protein</fullName>
    </submittedName>
</protein>
<evidence type="ECO:0000313" key="2">
    <source>
        <dbReference type="Proteomes" id="UP000826656"/>
    </source>
</evidence>
<evidence type="ECO:0000313" key="1">
    <source>
        <dbReference type="EMBL" id="KAH0778931.1"/>
    </source>
</evidence>
<name>A0ABQ7WDY6_SOLTU</name>
<comment type="caution">
    <text evidence="1">The sequence shown here is derived from an EMBL/GenBank/DDBJ whole genome shotgun (WGS) entry which is preliminary data.</text>
</comment>